<evidence type="ECO:0000313" key="6">
    <source>
        <dbReference type="Proteomes" id="UP001371224"/>
    </source>
</evidence>
<organism evidence="5 6">
    <name type="scientific">Microbacterium bandirmense</name>
    <dbReference type="NCBI Taxonomy" id="3122050"/>
    <lineage>
        <taxon>Bacteria</taxon>
        <taxon>Bacillati</taxon>
        <taxon>Actinomycetota</taxon>
        <taxon>Actinomycetes</taxon>
        <taxon>Micrococcales</taxon>
        <taxon>Microbacteriaceae</taxon>
        <taxon>Microbacterium</taxon>
    </lineage>
</organism>
<evidence type="ECO:0000256" key="1">
    <source>
        <dbReference type="PROSITE-ProRule" id="PRU01122"/>
    </source>
</evidence>
<feature type="domain" description="PDZ" evidence="3">
    <location>
        <begin position="128"/>
        <end position="217"/>
    </location>
</feature>
<dbReference type="GO" id="GO:0008233">
    <property type="term" value="F:peptidase activity"/>
    <property type="evidence" value="ECO:0007669"/>
    <property type="project" value="UniProtKB-KW"/>
</dbReference>
<comment type="catalytic activity">
    <reaction evidence="1">
        <text>Hydrolysis of proteins in presence of ATP.</text>
        <dbReference type="EC" id="3.4.21.53"/>
    </reaction>
</comment>
<dbReference type="InterPro" id="IPR001478">
    <property type="entry name" value="PDZ"/>
</dbReference>
<proteinExistence type="inferred from homology"/>
<keyword evidence="1 5" id="KW-0645">Protease</keyword>
<dbReference type="EMBL" id="JBBDGM010000002">
    <property type="protein sequence ID" value="MEJ1087363.1"/>
    <property type="molecule type" value="Genomic_DNA"/>
</dbReference>
<feature type="domain" description="Lon proteolytic" evidence="4">
    <location>
        <begin position="249"/>
        <end position="347"/>
    </location>
</feature>
<dbReference type="PANTHER" id="PTHR10046">
    <property type="entry name" value="ATP DEPENDENT LON PROTEASE FAMILY MEMBER"/>
    <property type="match status" value="1"/>
</dbReference>
<comment type="caution">
    <text evidence="5">The sequence shown here is derived from an EMBL/GenBank/DDBJ whole genome shotgun (WGS) entry which is preliminary data.</text>
</comment>
<dbReference type="InterPro" id="IPR020568">
    <property type="entry name" value="Ribosomal_Su5_D2-typ_SF"/>
</dbReference>
<dbReference type="InterPro" id="IPR027065">
    <property type="entry name" value="Lon_Prtase"/>
</dbReference>
<comment type="similarity">
    <text evidence="1">Belongs to the peptidase S16 family.</text>
</comment>
<dbReference type="Gene3D" id="2.30.42.10">
    <property type="match status" value="1"/>
</dbReference>
<dbReference type="PROSITE" id="PS51786">
    <property type="entry name" value="LON_PROTEOLYTIC"/>
    <property type="match status" value="1"/>
</dbReference>
<feature type="transmembrane region" description="Helical" evidence="2">
    <location>
        <begin position="12"/>
        <end position="35"/>
    </location>
</feature>
<dbReference type="Pfam" id="PF13180">
    <property type="entry name" value="PDZ_2"/>
    <property type="match status" value="1"/>
</dbReference>
<reference evidence="5 6" key="1">
    <citation type="submission" date="2024-02" db="EMBL/GenBank/DDBJ databases">
        <authorList>
            <person name="Saticioglu I.B."/>
        </authorList>
    </citation>
    <scope>NUCLEOTIDE SEQUENCE [LARGE SCALE GENOMIC DNA]</scope>
    <source>
        <strain evidence="5 6">Mu-80</strain>
    </source>
</reference>
<dbReference type="GO" id="GO:0006508">
    <property type="term" value="P:proteolysis"/>
    <property type="evidence" value="ECO:0007669"/>
    <property type="project" value="UniProtKB-KW"/>
</dbReference>
<keyword evidence="1 5" id="KW-0378">Hydrolase</keyword>
<dbReference type="Pfam" id="PF05362">
    <property type="entry name" value="Lon_C"/>
    <property type="match status" value="1"/>
</dbReference>
<name>A0ABU8L9G0_9MICO</name>
<dbReference type="RefSeq" id="WP_337331032.1">
    <property type="nucleotide sequence ID" value="NZ_JBBDGM010000002.1"/>
</dbReference>
<dbReference type="InterPro" id="IPR008269">
    <property type="entry name" value="Lon_proteolytic"/>
</dbReference>
<protein>
    <recommendedName>
        <fullName evidence="1">endopeptidase La</fullName>
        <ecNumber evidence="1">3.4.21.53</ecNumber>
    </recommendedName>
</protein>
<dbReference type="SMART" id="SM00228">
    <property type="entry name" value="PDZ"/>
    <property type="match status" value="1"/>
</dbReference>
<keyword evidence="6" id="KW-1185">Reference proteome</keyword>
<dbReference type="Proteomes" id="UP001371224">
    <property type="component" value="Unassembled WGS sequence"/>
</dbReference>
<accession>A0ABU8L9G0</accession>
<evidence type="ECO:0000313" key="5">
    <source>
        <dbReference type="EMBL" id="MEJ1087363.1"/>
    </source>
</evidence>
<dbReference type="PROSITE" id="PS50106">
    <property type="entry name" value="PDZ"/>
    <property type="match status" value="1"/>
</dbReference>
<sequence>MSSRRTNGTVTGVVALSVALVALVGLTFMPTQYVIQRPGPIYDTLGTALSADGEEVPLIEVDGAPTYATGGTLDLTTLQVVGNRERTPTWFELALAWFDPSRAVVPLDTYFPEGVTSEQRDNRNAELMVDSQHEATAAALKELGYDVGAEVKVIEPIEDTPADGVLEAGDTVLSVDGIAVDSASMLRDEIQKLGGEDIELVIERDGEEKELTLTPEETTDAAGEPFWLIGISLTTDYDFPVDVRLQLDNVGGPSAGMMFALGIIDTMTPGKLNGGENVAGTGTIEASGAVGPIGGIRQKLFGARDGGATVFLAPESNCDEVVGHVPAGLDVYSTSTLEQSLEILEVIADGGDTSDLPVCATS</sequence>
<dbReference type="Gene3D" id="3.30.230.10">
    <property type="match status" value="1"/>
</dbReference>
<feature type="active site" evidence="1">
    <location>
        <position position="299"/>
    </location>
</feature>
<gene>
    <name evidence="5" type="ORF">WDU99_03420</name>
</gene>
<keyword evidence="2" id="KW-0812">Transmembrane</keyword>
<dbReference type="SUPFAM" id="SSF50156">
    <property type="entry name" value="PDZ domain-like"/>
    <property type="match status" value="1"/>
</dbReference>
<dbReference type="CDD" id="cd23081">
    <property type="entry name" value="cpPDZ_EcRseP-like"/>
    <property type="match status" value="1"/>
</dbReference>
<dbReference type="InterPro" id="IPR014721">
    <property type="entry name" value="Ribsml_uS5_D2-typ_fold_subgr"/>
</dbReference>
<keyword evidence="1" id="KW-0720">Serine protease</keyword>
<feature type="active site" evidence="1">
    <location>
        <position position="254"/>
    </location>
</feature>
<keyword evidence="2" id="KW-0472">Membrane</keyword>
<dbReference type="EC" id="3.4.21.53" evidence="1"/>
<evidence type="ECO:0000259" key="3">
    <source>
        <dbReference type="PROSITE" id="PS50106"/>
    </source>
</evidence>
<evidence type="ECO:0000256" key="2">
    <source>
        <dbReference type="SAM" id="Phobius"/>
    </source>
</evidence>
<evidence type="ECO:0000259" key="4">
    <source>
        <dbReference type="PROSITE" id="PS51786"/>
    </source>
</evidence>
<keyword evidence="2" id="KW-1133">Transmembrane helix</keyword>
<dbReference type="SUPFAM" id="SSF54211">
    <property type="entry name" value="Ribosomal protein S5 domain 2-like"/>
    <property type="match status" value="1"/>
</dbReference>
<dbReference type="InterPro" id="IPR036034">
    <property type="entry name" value="PDZ_sf"/>
</dbReference>